<keyword evidence="6" id="KW-0067">ATP-binding</keyword>
<dbReference type="InterPro" id="IPR003661">
    <property type="entry name" value="HisK_dim/P_dom"/>
</dbReference>
<dbReference type="GO" id="GO:0005886">
    <property type="term" value="C:plasma membrane"/>
    <property type="evidence" value="ECO:0007669"/>
    <property type="project" value="UniProtKB-SubCell"/>
</dbReference>
<evidence type="ECO:0000256" key="5">
    <source>
        <dbReference type="ARBA" id="ARBA00022777"/>
    </source>
</evidence>
<accession>A0A411WTD0</accession>
<organism evidence="8 11">
    <name type="scientific">Pseudoduganella albidiflava</name>
    <dbReference type="NCBI Taxonomy" id="321983"/>
    <lineage>
        <taxon>Bacteria</taxon>
        <taxon>Pseudomonadati</taxon>
        <taxon>Pseudomonadota</taxon>
        <taxon>Betaproteobacteria</taxon>
        <taxon>Burkholderiales</taxon>
        <taxon>Oxalobacteraceae</taxon>
        <taxon>Telluria group</taxon>
        <taxon>Pseudoduganella</taxon>
    </lineage>
</organism>
<evidence type="ECO:0000313" key="10">
    <source>
        <dbReference type="Proteomes" id="UP000292307"/>
    </source>
</evidence>
<keyword evidence="3" id="KW-0808">Transferase</keyword>
<dbReference type="EMBL" id="BMWV01000010">
    <property type="protein sequence ID" value="GGY55641.1"/>
    <property type="molecule type" value="Genomic_DNA"/>
</dbReference>
<keyword evidence="4" id="KW-0547">Nucleotide-binding</keyword>
<dbReference type="InterPro" id="IPR003594">
    <property type="entry name" value="HATPase_dom"/>
</dbReference>
<name>A0A411WTD0_9BURK</name>
<protein>
    <recommendedName>
        <fullName evidence="2">histidine kinase</fullName>
        <ecNumber evidence="2">2.7.13.3</ecNumber>
    </recommendedName>
</protein>
<evidence type="ECO:0000259" key="7">
    <source>
        <dbReference type="PROSITE" id="PS50109"/>
    </source>
</evidence>
<dbReference type="Pfam" id="PF02518">
    <property type="entry name" value="HATPase_c"/>
    <property type="match status" value="1"/>
</dbReference>
<evidence type="ECO:0000313" key="11">
    <source>
        <dbReference type="Proteomes" id="UP000628442"/>
    </source>
</evidence>
<dbReference type="EMBL" id="CP036401">
    <property type="protein sequence ID" value="QBI00023.1"/>
    <property type="molecule type" value="Genomic_DNA"/>
</dbReference>
<dbReference type="RefSeq" id="WP_131144170.1">
    <property type="nucleotide sequence ID" value="NZ_BMWV01000010.1"/>
</dbReference>
<evidence type="ECO:0000256" key="1">
    <source>
        <dbReference type="ARBA" id="ARBA00000085"/>
    </source>
</evidence>
<dbReference type="PANTHER" id="PTHR44936">
    <property type="entry name" value="SENSOR PROTEIN CREC"/>
    <property type="match status" value="1"/>
</dbReference>
<evidence type="ECO:0000256" key="4">
    <source>
        <dbReference type="ARBA" id="ARBA00022741"/>
    </source>
</evidence>
<dbReference type="OrthoDB" id="8556618at2"/>
<keyword evidence="10" id="KW-1185">Reference proteome</keyword>
<dbReference type="Gene3D" id="3.30.565.10">
    <property type="entry name" value="Histidine kinase-like ATPase, C-terminal domain"/>
    <property type="match status" value="1"/>
</dbReference>
<dbReference type="Proteomes" id="UP000292307">
    <property type="component" value="Chromosome"/>
</dbReference>
<evidence type="ECO:0000256" key="6">
    <source>
        <dbReference type="ARBA" id="ARBA00022840"/>
    </source>
</evidence>
<dbReference type="InterPro" id="IPR005467">
    <property type="entry name" value="His_kinase_dom"/>
</dbReference>
<evidence type="ECO:0000313" key="8">
    <source>
        <dbReference type="EMBL" id="GGY55641.1"/>
    </source>
</evidence>
<dbReference type="SUPFAM" id="SSF55874">
    <property type="entry name" value="ATPase domain of HSP90 chaperone/DNA topoisomerase II/histidine kinase"/>
    <property type="match status" value="1"/>
</dbReference>
<dbReference type="CDD" id="cd00082">
    <property type="entry name" value="HisKA"/>
    <property type="match status" value="1"/>
</dbReference>
<evidence type="ECO:0000313" key="9">
    <source>
        <dbReference type="EMBL" id="QBI00023.1"/>
    </source>
</evidence>
<sequence length="362" mass="39551">MVDAADLHQRLMLLRDTVFAAWLDAVRQQVRFAQALPAPLLLDTLPIFYEHLCSVASGEHFNYRQSTLASEHGGERARLTSYDVETVAHELQLFRTVLFTTWKDAGFAITPEQAARLNSLLDEAIRESITGFILSKAAAREQFSAAAVHDIRAQLSAAAMAVDHISGTGQAETAHALAALASNHLTRIASMLAEMLDMSMLTPPTSDTPELQFLDLHDVLVDVTRRSAAASRTHVVGSSVHGYWHRDSISKAIDNLLANAVEYSDEGSPVTATLRCYGGRVALSITNEGPPIRPERLEAIFQLYKRTAAKGEGGWQIGLPFVRSVAEQHAGSIAVECRHGFTTFIFDTPIDPRPILSARARG</sequence>
<dbReference type="EC" id="2.7.13.3" evidence="2"/>
<keyword evidence="5 9" id="KW-0418">Kinase</keyword>
<dbReference type="GO" id="GO:0000155">
    <property type="term" value="F:phosphorelay sensor kinase activity"/>
    <property type="evidence" value="ECO:0007669"/>
    <property type="project" value="InterPro"/>
</dbReference>
<reference evidence="9 10" key="2">
    <citation type="submission" date="2019-02" db="EMBL/GenBank/DDBJ databases">
        <title>Draft Genome Sequences of Six Type Strains of the Genus Massilia.</title>
        <authorList>
            <person name="Miess H."/>
            <person name="Frediansyhah A."/>
            <person name="Gross H."/>
        </authorList>
    </citation>
    <scope>NUCLEOTIDE SEQUENCE [LARGE SCALE GENOMIC DNA]</scope>
    <source>
        <strain evidence="9 10">DSM 17472</strain>
    </source>
</reference>
<comment type="catalytic activity">
    <reaction evidence="1">
        <text>ATP + protein L-histidine = ADP + protein N-phospho-L-histidine.</text>
        <dbReference type="EC" id="2.7.13.3"/>
    </reaction>
</comment>
<dbReference type="AlphaFoldDB" id="A0A411WTD0"/>
<dbReference type="GO" id="GO:0005524">
    <property type="term" value="F:ATP binding"/>
    <property type="evidence" value="ECO:0007669"/>
    <property type="project" value="UniProtKB-KW"/>
</dbReference>
<gene>
    <name evidence="9" type="ORF">EYF70_03545</name>
    <name evidence="8" type="ORF">GCM10007387_42740</name>
</gene>
<feature type="domain" description="Histidine kinase" evidence="7">
    <location>
        <begin position="146"/>
        <end position="352"/>
    </location>
</feature>
<dbReference type="InterPro" id="IPR050980">
    <property type="entry name" value="2C_sensor_his_kinase"/>
</dbReference>
<evidence type="ECO:0000256" key="2">
    <source>
        <dbReference type="ARBA" id="ARBA00012438"/>
    </source>
</evidence>
<dbReference type="PROSITE" id="PS50109">
    <property type="entry name" value="HIS_KIN"/>
    <property type="match status" value="1"/>
</dbReference>
<dbReference type="SMART" id="SM00387">
    <property type="entry name" value="HATPase_c"/>
    <property type="match status" value="1"/>
</dbReference>
<reference evidence="8" key="1">
    <citation type="journal article" date="2014" name="Int. J. Syst. Evol. Microbiol.">
        <title>Complete genome sequence of Corynebacterium casei LMG S-19264T (=DSM 44701T), isolated from a smear-ripened cheese.</title>
        <authorList>
            <consortium name="US DOE Joint Genome Institute (JGI-PGF)"/>
            <person name="Walter F."/>
            <person name="Albersmeier A."/>
            <person name="Kalinowski J."/>
            <person name="Ruckert C."/>
        </authorList>
    </citation>
    <scope>NUCLEOTIDE SEQUENCE</scope>
    <source>
        <strain evidence="8">KCTC 12343</strain>
    </source>
</reference>
<dbReference type="Proteomes" id="UP000628442">
    <property type="component" value="Unassembled WGS sequence"/>
</dbReference>
<dbReference type="InterPro" id="IPR036890">
    <property type="entry name" value="HATPase_C_sf"/>
</dbReference>
<dbReference type="PANTHER" id="PTHR44936:SF10">
    <property type="entry name" value="SENSOR PROTEIN RSTB"/>
    <property type="match status" value="1"/>
</dbReference>
<reference evidence="8" key="3">
    <citation type="submission" date="2022-12" db="EMBL/GenBank/DDBJ databases">
        <authorList>
            <person name="Sun Q."/>
            <person name="Kim S."/>
        </authorList>
    </citation>
    <scope>NUCLEOTIDE SEQUENCE</scope>
    <source>
        <strain evidence="8">KCTC 12343</strain>
    </source>
</reference>
<proteinExistence type="predicted"/>
<evidence type="ECO:0000256" key="3">
    <source>
        <dbReference type="ARBA" id="ARBA00022679"/>
    </source>
</evidence>